<organism evidence="2">
    <name type="scientific">Pyramimonas orientalis virus</name>
    <name type="common">PoV01</name>
    <dbReference type="NCBI Taxonomy" id="455367"/>
    <lineage>
        <taxon>Viruses</taxon>
        <taxon>Varidnaviria</taxon>
        <taxon>Bamfordvirae</taxon>
        <taxon>Nucleocytoviricota</taxon>
        <taxon>Megaviricetes</taxon>
        <taxon>Imitervirales</taxon>
        <taxon>Allomimiviridae</taxon>
        <taxon>Heliosvirus</taxon>
        <taxon>Heliosvirus raunefjordenense</taxon>
    </lineage>
</organism>
<sequence length="332" mass="39063">METFLLDYIVNTTLKSKKTVKKQLSVLQSIFGEAFMLDITETTVMERIEKVNKYRDILNDLLTLPQVEQRSEEWHNIRKNLITASDFAQALGKGKFGTKGQFYKNKCGYEVNNIDMSMPALKWGVRYEEVANMFYKLKMNVGVHEFGILKHPTIDFVGASPDGISDMGVMLEIKCPWKRKRTDTIPEQYYYQIQGQLEVCDLEECDYLECYISEYDSRDDMKTDSTRQYKGVIYEMDDGSFKHGSLNDLDFSFKKGFKLVYYYGINEYFLKRVYRDKKFFEETVAGLADVWKNVKLFRENEDEYKIAVKTNKRVKKAPVFMFRNCEDDEINL</sequence>
<dbReference type="PANTHER" id="PTHR46609">
    <property type="entry name" value="EXONUCLEASE, PHAGE-TYPE/RECB, C-TERMINAL DOMAIN-CONTAINING PROTEIN"/>
    <property type="match status" value="1"/>
</dbReference>
<dbReference type="NCBIfam" id="TIGR03033">
    <property type="entry name" value="phage_rel_nuc"/>
    <property type="match status" value="1"/>
</dbReference>
<name>A0A7M3UP24_POV01</name>
<dbReference type="Pfam" id="PF09588">
    <property type="entry name" value="YqaJ"/>
    <property type="match status" value="1"/>
</dbReference>
<dbReference type="InterPro" id="IPR019080">
    <property type="entry name" value="YqaJ_viral_recombinase"/>
</dbReference>
<gene>
    <name evidence="2" type="ORF">HWQ62_00345</name>
</gene>
<proteinExistence type="predicted"/>
<evidence type="ECO:0000259" key="1">
    <source>
        <dbReference type="Pfam" id="PF09588"/>
    </source>
</evidence>
<dbReference type="CDD" id="cd22343">
    <property type="entry name" value="PDDEXK_lambda_exonuclease-like"/>
    <property type="match status" value="1"/>
</dbReference>
<dbReference type="InterPro" id="IPR051703">
    <property type="entry name" value="NF-kappa-B_Signaling_Reg"/>
</dbReference>
<dbReference type="InterPro" id="IPR011604">
    <property type="entry name" value="PDDEXK-like_dom_sf"/>
</dbReference>
<dbReference type="PANTHER" id="PTHR46609:SF6">
    <property type="entry name" value="EXONUCLEASE, PHAGE-TYPE_RECB, C-TERMINAL DOMAIN-CONTAINING PROTEIN-RELATED"/>
    <property type="match status" value="1"/>
</dbReference>
<dbReference type="Gene3D" id="3.90.320.10">
    <property type="match status" value="1"/>
</dbReference>
<reference evidence="2" key="1">
    <citation type="submission" date="2020-06" db="EMBL/GenBank/DDBJ databases">
        <title>Lateral gene transfer of anion-conducting channel rhodopsins between green algae and giant viruses.</title>
        <authorList>
            <person name="Rozenberg A."/>
            <person name="Oppermann J."/>
            <person name="Wietek J."/>
            <person name="Fernandez Lahore R.G."/>
            <person name="Sandaa R.-A."/>
            <person name="Bratbak G."/>
            <person name="Hegemann P."/>
            <person name="Beja O."/>
        </authorList>
    </citation>
    <scope>NUCLEOTIDE SEQUENCE</scope>
    <source>
        <strain evidence="2">01B</strain>
    </source>
</reference>
<dbReference type="InterPro" id="IPR011335">
    <property type="entry name" value="Restrct_endonuc-II-like"/>
</dbReference>
<protein>
    <recommendedName>
        <fullName evidence="1">YqaJ viral recombinase domain-containing protein</fullName>
    </recommendedName>
</protein>
<dbReference type="EMBL" id="MT663538">
    <property type="protein sequence ID" value="QOI90481.1"/>
    <property type="molecule type" value="Genomic_DNA"/>
</dbReference>
<feature type="domain" description="YqaJ viral recombinase" evidence="1">
    <location>
        <begin position="73"/>
        <end position="201"/>
    </location>
</feature>
<evidence type="ECO:0000313" key="2">
    <source>
        <dbReference type="EMBL" id="QOI90481.1"/>
    </source>
</evidence>
<dbReference type="InterPro" id="IPR017482">
    <property type="entry name" value="Lambda-type_endonuclease"/>
</dbReference>
<accession>A0A7M3UP24</accession>
<dbReference type="SUPFAM" id="SSF52980">
    <property type="entry name" value="Restriction endonuclease-like"/>
    <property type="match status" value="1"/>
</dbReference>
<organismHost>
    <name type="scientific">Pyramimonas plurioculata</name>
    <dbReference type="NCBI Taxonomy" id="36893"/>
</organismHost>